<dbReference type="Gene3D" id="1.10.10.10">
    <property type="entry name" value="Winged helix-like DNA-binding domain superfamily/Winged helix DNA-binding domain"/>
    <property type="match status" value="1"/>
</dbReference>
<dbReference type="Proteomes" id="UP000306441">
    <property type="component" value="Unassembled WGS sequence"/>
</dbReference>
<name>A0ABY2Q2H9_9HYPH</name>
<dbReference type="PROSITE" id="PS50949">
    <property type="entry name" value="HTH_GNTR"/>
    <property type="match status" value="1"/>
</dbReference>
<dbReference type="SMART" id="SM00895">
    <property type="entry name" value="FCD"/>
    <property type="match status" value="1"/>
</dbReference>
<feature type="domain" description="HTH gntR-type" evidence="5">
    <location>
        <begin position="29"/>
        <end position="96"/>
    </location>
</feature>
<dbReference type="InterPro" id="IPR008920">
    <property type="entry name" value="TF_FadR/GntR_C"/>
</dbReference>
<feature type="region of interest" description="Disordered" evidence="4">
    <location>
        <begin position="1"/>
        <end position="29"/>
    </location>
</feature>
<keyword evidence="3" id="KW-0804">Transcription</keyword>
<evidence type="ECO:0000313" key="6">
    <source>
        <dbReference type="EMBL" id="THF54865.1"/>
    </source>
</evidence>
<reference evidence="6 7" key="1">
    <citation type="submission" date="2019-04" db="EMBL/GenBank/DDBJ databases">
        <title>Mesorhizobium composti sp. nov., isolated from compost.</title>
        <authorList>
            <person name="Lin S.-Y."/>
            <person name="Hameed A."/>
            <person name="Hsieh Y.-T."/>
            <person name="Young C.-C."/>
        </authorList>
    </citation>
    <scope>NUCLEOTIDE SEQUENCE [LARGE SCALE GENOMIC DNA]</scope>
    <source>
        <strain evidence="6 7">CC-YTH430</strain>
    </source>
</reference>
<dbReference type="CDD" id="cd07377">
    <property type="entry name" value="WHTH_GntR"/>
    <property type="match status" value="1"/>
</dbReference>
<evidence type="ECO:0000259" key="5">
    <source>
        <dbReference type="PROSITE" id="PS50949"/>
    </source>
</evidence>
<accession>A0ABY2Q2H9</accession>
<dbReference type="InterPro" id="IPR036388">
    <property type="entry name" value="WH-like_DNA-bd_sf"/>
</dbReference>
<dbReference type="InterPro" id="IPR000524">
    <property type="entry name" value="Tscrpt_reg_HTH_GntR"/>
</dbReference>
<keyword evidence="1" id="KW-0805">Transcription regulation</keyword>
<dbReference type="EMBL" id="SSNY01000015">
    <property type="protein sequence ID" value="THF54865.1"/>
    <property type="molecule type" value="Genomic_DNA"/>
</dbReference>
<evidence type="ECO:0000256" key="1">
    <source>
        <dbReference type="ARBA" id="ARBA00023015"/>
    </source>
</evidence>
<dbReference type="InterPro" id="IPR011711">
    <property type="entry name" value="GntR_C"/>
</dbReference>
<dbReference type="PANTHER" id="PTHR43537:SF45">
    <property type="entry name" value="GNTR FAMILY REGULATORY PROTEIN"/>
    <property type="match status" value="1"/>
</dbReference>
<evidence type="ECO:0000256" key="2">
    <source>
        <dbReference type="ARBA" id="ARBA00023125"/>
    </source>
</evidence>
<keyword evidence="2" id="KW-0238">DNA-binding</keyword>
<dbReference type="Gene3D" id="1.20.120.530">
    <property type="entry name" value="GntR ligand-binding domain-like"/>
    <property type="match status" value="1"/>
</dbReference>
<comment type="caution">
    <text evidence="6">The sequence shown here is derived from an EMBL/GenBank/DDBJ whole genome shotgun (WGS) entry which is preliminary data.</text>
</comment>
<evidence type="ECO:0000256" key="3">
    <source>
        <dbReference type="ARBA" id="ARBA00023163"/>
    </source>
</evidence>
<dbReference type="InterPro" id="IPR036390">
    <property type="entry name" value="WH_DNA-bd_sf"/>
</dbReference>
<organism evidence="6 7">
    <name type="scientific">Ollibium composti</name>
    <dbReference type="NCBI Taxonomy" id="2675109"/>
    <lineage>
        <taxon>Bacteria</taxon>
        <taxon>Pseudomonadati</taxon>
        <taxon>Pseudomonadota</taxon>
        <taxon>Alphaproteobacteria</taxon>
        <taxon>Hyphomicrobiales</taxon>
        <taxon>Phyllobacteriaceae</taxon>
        <taxon>Ollibium</taxon>
    </lineage>
</organism>
<sequence>MSEAAAAGREGRGRHALAGGRAGEPNRPATAASLIHAKLRDDIISMRRAPGEPIVEKEIVEAYGVSRTPVREALLRLANEKLVDIFPQSGTFVAHIPLRALPEAIVIRTSLEETAARLAAGRASRSQVIGLHAVIEKMRESEAAGDREAFHQADERFHAAVAEMAGYPGIWAVVQQVKVQVDRYRRLTLPQEGRMLRVIEEHTAIARAIEARDPVAAATLMNGHLSTLITDIGDIKDLNPDYFVDAPAPARGA</sequence>
<keyword evidence="7" id="KW-1185">Reference proteome</keyword>
<evidence type="ECO:0000256" key="4">
    <source>
        <dbReference type="SAM" id="MobiDB-lite"/>
    </source>
</evidence>
<dbReference type="SUPFAM" id="SSF48008">
    <property type="entry name" value="GntR ligand-binding domain-like"/>
    <property type="match status" value="1"/>
</dbReference>
<dbReference type="PANTHER" id="PTHR43537">
    <property type="entry name" value="TRANSCRIPTIONAL REGULATOR, GNTR FAMILY"/>
    <property type="match status" value="1"/>
</dbReference>
<proteinExistence type="predicted"/>
<dbReference type="Pfam" id="PF07729">
    <property type="entry name" value="FCD"/>
    <property type="match status" value="1"/>
</dbReference>
<evidence type="ECO:0000313" key="7">
    <source>
        <dbReference type="Proteomes" id="UP000306441"/>
    </source>
</evidence>
<dbReference type="SUPFAM" id="SSF46785">
    <property type="entry name" value="Winged helix' DNA-binding domain"/>
    <property type="match status" value="1"/>
</dbReference>
<dbReference type="SMART" id="SM00345">
    <property type="entry name" value="HTH_GNTR"/>
    <property type="match status" value="1"/>
</dbReference>
<protein>
    <submittedName>
        <fullName evidence="6">GntR family transcriptional regulator</fullName>
    </submittedName>
</protein>
<dbReference type="RefSeq" id="WP_136360059.1">
    <property type="nucleotide sequence ID" value="NZ_SSNY01000015.1"/>
</dbReference>
<gene>
    <name evidence="6" type="ORF">E6C48_20565</name>
</gene>
<dbReference type="Pfam" id="PF00392">
    <property type="entry name" value="GntR"/>
    <property type="match status" value="1"/>
</dbReference>